<keyword evidence="2 4" id="KW-0378">Hydrolase</keyword>
<organism evidence="4 5">
    <name type="scientific">Priestia koreensis</name>
    <dbReference type="NCBI Taxonomy" id="284581"/>
    <lineage>
        <taxon>Bacteria</taxon>
        <taxon>Bacillati</taxon>
        <taxon>Bacillota</taxon>
        <taxon>Bacilli</taxon>
        <taxon>Bacillales</taxon>
        <taxon>Bacillaceae</taxon>
        <taxon>Priestia</taxon>
    </lineage>
</organism>
<dbReference type="GO" id="GO:0016787">
    <property type="term" value="F:hydrolase activity"/>
    <property type="evidence" value="ECO:0007669"/>
    <property type="project" value="UniProtKB-KW"/>
</dbReference>
<dbReference type="Gene3D" id="1.10.4080.10">
    <property type="entry name" value="ADP-ribosylation/Crystallin J1"/>
    <property type="match status" value="1"/>
</dbReference>
<evidence type="ECO:0000256" key="3">
    <source>
        <dbReference type="PIRSR" id="PIRSR605502-1"/>
    </source>
</evidence>
<gene>
    <name evidence="4" type="ORF">AMD01_22460</name>
</gene>
<feature type="binding site" evidence="3">
    <location>
        <position position="71"/>
    </location>
    <ligand>
        <name>Mg(2+)</name>
        <dbReference type="ChEBI" id="CHEBI:18420"/>
        <label>1</label>
    </ligand>
</feature>
<feature type="binding site" evidence="3">
    <location>
        <position position="284"/>
    </location>
    <ligand>
        <name>Mg(2+)</name>
        <dbReference type="ChEBI" id="CHEBI:18420"/>
        <label>1</label>
    </ligand>
</feature>
<feature type="binding site" evidence="3">
    <location>
        <position position="285"/>
    </location>
    <ligand>
        <name>Mg(2+)</name>
        <dbReference type="ChEBI" id="CHEBI:18420"/>
        <label>1</label>
    </ligand>
</feature>
<dbReference type="STRING" id="284581.AMD01_22460"/>
<evidence type="ECO:0000256" key="1">
    <source>
        <dbReference type="ARBA" id="ARBA00010702"/>
    </source>
</evidence>
<dbReference type="Pfam" id="PF03747">
    <property type="entry name" value="ADP_ribosyl_GH"/>
    <property type="match status" value="1"/>
</dbReference>
<evidence type="ECO:0000256" key="2">
    <source>
        <dbReference type="ARBA" id="ARBA00022801"/>
    </source>
</evidence>
<dbReference type="RefSeq" id="WP_245639000.1">
    <property type="nucleotide sequence ID" value="NZ_JAMAUM010000006.1"/>
</dbReference>
<feature type="binding site" evidence="3">
    <location>
        <position position="72"/>
    </location>
    <ligand>
        <name>Mg(2+)</name>
        <dbReference type="ChEBI" id="CHEBI:18420"/>
        <label>1</label>
    </ligand>
</feature>
<keyword evidence="3" id="KW-0479">Metal-binding</keyword>
<comment type="caution">
    <text evidence="4">The sequence shown here is derived from an EMBL/GenBank/DDBJ whole genome shotgun (WGS) entry which is preliminary data.</text>
</comment>
<dbReference type="InterPro" id="IPR005502">
    <property type="entry name" value="Ribosyl_crysJ1"/>
</dbReference>
<evidence type="ECO:0000313" key="5">
    <source>
        <dbReference type="Proteomes" id="UP000037558"/>
    </source>
</evidence>
<keyword evidence="3" id="KW-0460">Magnesium</keyword>
<keyword evidence="5" id="KW-1185">Reference proteome</keyword>
<reference evidence="5" key="1">
    <citation type="submission" date="2015-08" db="EMBL/GenBank/DDBJ databases">
        <title>Fjat-14210 dsm16467.</title>
        <authorList>
            <person name="Liu B."/>
            <person name="Wang J."/>
            <person name="Zhu Y."/>
            <person name="Liu G."/>
            <person name="Chen Q."/>
            <person name="Chen Z."/>
            <person name="Lan J."/>
            <person name="Che J."/>
            <person name="Ge C."/>
            <person name="Shi H."/>
            <person name="Pan Z."/>
            <person name="Liu X."/>
        </authorList>
    </citation>
    <scope>NUCLEOTIDE SEQUENCE [LARGE SCALE GENOMIC DNA]</scope>
    <source>
        <strain evidence="5">DSM 16467</strain>
    </source>
</reference>
<feature type="binding site" evidence="3">
    <location>
        <position position="282"/>
    </location>
    <ligand>
        <name>Mg(2+)</name>
        <dbReference type="ChEBI" id="CHEBI:18420"/>
        <label>1</label>
    </ligand>
</feature>
<sequence>MTRSSLLERWDADDRSYLALRIKRRLIPAIMGGVIADAIGVPVEFMGRGGFNITGITGYGTYNQPPGTWSDDTTMTFCLMENLMEEQDLEGLMRKFADWRDHGYMTPHGHMFDIGRTTEQSVDRFLSGFSADQWGGGLESDNGNGALMRISPLVFLLFKEFNFDNRLKLVEEIAHVTHRHPRSTLGCVFYIEFLLGLFNNNKPLKAYKQAAEICLNYLKGTKYEKEFPAYERVLNLSIPDLSKDEIVSDGYVVHSLEAALWSFLKHDNYRDIVLEAVNLGGDTDTIGLIAGTMAGMCYHKEGLPEEWLNEIVKKDELLDICKRYFDFCTEKAIAKVEAEGGF</sequence>
<name>A0A0M0KEG7_9BACI</name>
<dbReference type="EMBL" id="LILC01000037">
    <property type="protein sequence ID" value="KOO37240.1"/>
    <property type="molecule type" value="Genomic_DNA"/>
</dbReference>
<dbReference type="Proteomes" id="UP000037558">
    <property type="component" value="Unassembled WGS sequence"/>
</dbReference>
<evidence type="ECO:0000313" key="4">
    <source>
        <dbReference type="EMBL" id="KOO37240.1"/>
    </source>
</evidence>
<dbReference type="AlphaFoldDB" id="A0A0M0KEG7"/>
<dbReference type="InterPro" id="IPR050792">
    <property type="entry name" value="ADP-ribosylglycohydrolase"/>
</dbReference>
<feature type="binding site" evidence="3">
    <location>
        <position position="70"/>
    </location>
    <ligand>
        <name>Mg(2+)</name>
        <dbReference type="ChEBI" id="CHEBI:18420"/>
        <label>1</label>
    </ligand>
</feature>
<protein>
    <submittedName>
        <fullName evidence="4">ADP-ribosylglycohydrolase</fullName>
    </submittedName>
</protein>
<dbReference type="SUPFAM" id="SSF101478">
    <property type="entry name" value="ADP-ribosylglycohydrolase"/>
    <property type="match status" value="1"/>
</dbReference>
<comment type="similarity">
    <text evidence="1">Belongs to the ADP-ribosylglycohydrolase family.</text>
</comment>
<dbReference type="PANTHER" id="PTHR16222:SF24">
    <property type="entry name" value="ADP-RIBOSYLHYDROLASE ARH3"/>
    <property type="match status" value="1"/>
</dbReference>
<dbReference type="PANTHER" id="PTHR16222">
    <property type="entry name" value="ADP-RIBOSYLGLYCOHYDROLASE"/>
    <property type="match status" value="1"/>
</dbReference>
<dbReference type="InterPro" id="IPR036705">
    <property type="entry name" value="Ribosyl_crysJ1_sf"/>
</dbReference>
<dbReference type="GO" id="GO:0046872">
    <property type="term" value="F:metal ion binding"/>
    <property type="evidence" value="ECO:0007669"/>
    <property type="project" value="UniProtKB-KW"/>
</dbReference>
<accession>A0A0M0KEG7</accession>
<comment type="cofactor">
    <cofactor evidence="3">
        <name>Mg(2+)</name>
        <dbReference type="ChEBI" id="CHEBI:18420"/>
    </cofactor>
    <text evidence="3">Binds 2 magnesium ions per subunit.</text>
</comment>
<dbReference type="PATRIC" id="fig|284581.3.peg.3345"/>
<proteinExistence type="inferred from homology"/>